<name>A0A0F9AVL9_9ZZZZ</name>
<sequence>MHTNHCARPPNSGAQTLDRPHCLLVSTQYFGESSDNHAVWLLRYQHASLLPYGSPLSNIQPTANMSINAAMSIHIVSSCSVHPVHVSMFRLLSLISNSLLLSHTGISSRFLVCIHHTLDIESCYSLLPLFVCSEPLIQQNRVMFHAYYLFTSHRLPPVEVH</sequence>
<gene>
    <name evidence="1" type="ORF">LCGC14_2523780</name>
</gene>
<dbReference type="AlphaFoldDB" id="A0A0F9AVL9"/>
<dbReference type="EMBL" id="LAZR01040779">
    <property type="protein sequence ID" value="KKL13634.1"/>
    <property type="molecule type" value="Genomic_DNA"/>
</dbReference>
<comment type="caution">
    <text evidence="1">The sequence shown here is derived from an EMBL/GenBank/DDBJ whole genome shotgun (WGS) entry which is preliminary data.</text>
</comment>
<accession>A0A0F9AVL9</accession>
<reference evidence="1" key="1">
    <citation type="journal article" date="2015" name="Nature">
        <title>Complex archaea that bridge the gap between prokaryotes and eukaryotes.</title>
        <authorList>
            <person name="Spang A."/>
            <person name="Saw J.H."/>
            <person name="Jorgensen S.L."/>
            <person name="Zaremba-Niedzwiedzka K."/>
            <person name="Martijn J."/>
            <person name="Lind A.E."/>
            <person name="van Eijk R."/>
            <person name="Schleper C."/>
            <person name="Guy L."/>
            <person name="Ettema T.J."/>
        </authorList>
    </citation>
    <scope>NUCLEOTIDE SEQUENCE</scope>
</reference>
<evidence type="ECO:0000313" key="1">
    <source>
        <dbReference type="EMBL" id="KKL13634.1"/>
    </source>
</evidence>
<proteinExistence type="predicted"/>
<organism evidence="1">
    <name type="scientific">marine sediment metagenome</name>
    <dbReference type="NCBI Taxonomy" id="412755"/>
    <lineage>
        <taxon>unclassified sequences</taxon>
        <taxon>metagenomes</taxon>
        <taxon>ecological metagenomes</taxon>
    </lineage>
</organism>
<protein>
    <submittedName>
        <fullName evidence="1">Uncharacterized protein</fullName>
    </submittedName>
</protein>
<feature type="non-terminal residue" evidence="1">
    <location>
        <position position="1"/>
    </location>
</feature>